<name>A0A6A5Z8M1_9PLEO</name>
<accession>A0A6A5Z8M1</accession>
<protein>
    <submittedName>
        <fullName evidence="6">Mediator complex subunit 27-domain-containing protein</fullName>
    </submittedName>
</protein>
<evidence type="ECO:0000313" key="7">
    <source>
        <dbReference type="Proteomes" id="UP000799770"/>
    </source>
</evidence>
<keyword evidence="5" id="KW-0539">Nucleus</keyword>
<dbReference type="Proteomes" id="UP000799770">
    <property type="component" value="Unassembled WGS sequence"/>
</dbReference>
<organism evidence="6 7">
    <name type="scientific">Lophiotrema nucula</name>
    <dbReference type="NCBI Taxonomy" id="690887"/>
    <lineage>
        <taxon>Eukaryota</taxon>
        <taxon>Fungi</taxon>
        <taxon>Dikarya</taxon>
        <taxon>Ascomycota</taxon>
        <taxon>Pezizomycotina</taxon>
        <taxon>Dothideomycetes</taxon>
        <taxon>Pleosporomycetidae</taxon>
        <taxon>Pleosporales</taxon>
        <taxon>Lophiotremataceae</taxon>
        <taxon>Lophiotrema</taxon>
    </lineage>
</organism>
<evidence type="ECO:0000256" key="5">
    <source>
        <dbReference type="ARBA" id="ARBA00023242"/>
    </source>
</evidence>
<gene>
    <name evidence="6" type="ORF">BDV96DRAFT_492086</name>
</gene>
<evidence type="ECO:0000256" key="1">
    <source>
        <dbReference type="ARBA" id="ARBA00004123"/>
    </source>
</evidence>
<evidence type="ECO:0000256" key="4">
    <source>
        <dbReference type="ARBA" id="ARBA00023163"/>
    </source>
</evidence>
<keyword evidence="3" id="KW-0805">Transcription regulation</keyword>
<dbReference type="InterPro" id="IPR021627">
    <property type="entry name" value="Mediator_Med27"/>
</dbReference>
<dbReference type="EMBL" id="ML977322">
    <property type="protein sequence ID" value="KAF2115792.1"/>
    <property type="molecule type" value="Genomic_DNA"/>
</dbReference>
<comment type="subcellular location">
    <subcellularLocation>
        <location evidence="1">Nucleus</location>
    </subcellularLocation>
</comment>
<evidence type="ECO:0000256" key="2">
    <source>
        <dbReference type="ARBA" id="ARBA00008048"/>
    </source>
</evidence>
<dbReference type="OrthoDB" id="5326237at2759"/>
<proteinExistence type="inferred from homology"/>
<evidence type="ECO:0000256" key="3">
    <source>
        <dbReference type="ARBA" id="ARBA00023015"/>
    </source>
</evidence>
<keyword evidence="7" id="KW-1185">Reference proteome</keyword>
<sequence>MATTDTQQPSSSWDEERCKAALAQLERLQTQATQLDDLRMTIPRVVEPFNSNLTSGPVIYKQFSTAAVSSQNNIKAFRAQWQSPETQSILNHAKESLEKSDDLSAGAQVAKFGWVQSELAEKEKTSRSKHDKKDIADDKLDKETIGKMLEEFKTANSKTKIETKDGNRDILFSFVADGLRLKFRVTIEEEAGGRRKVNAECMGTAKPFSSISRSVASRPQANDLKYLLDMIAAYKNIRATTCAKCQKLLDSSATVPTARRSKPVANGTEPPQTVWEAFHESCLG</sequence>
<dbReference type="AlphaFoldDB" id="A0A6A5Z8M1"/>
<comment type="similarity">
    <text evidence="2">Belongs to the Mediator complex subunit 27 family.</text>
</comment>
<keyword evidence="4" id="KW-0804">Transcription</keyword>
<reference evidence="6" key="1">
    <citation type="journal article" date="2020" name="Stud. Mycol.">
        <title>101 Dothideomycetes genomes: a test case for predicting lifestyles and emergence of pathogens.</title>
        <authorList>
            <person name="Haridas S."/>
            <person name="Albert R."/>
            <person name="Binder M."/>
            <person name="Bloem J."/>
            <person name="Labutti K."/>
            <person name="Salamov A."/>
            <person name="Andreopoulos B."/>
            <person name="Baker S."/>
            <person name="Barry K."/>
            <person name="Bills G."/>
            <person name="Bluhm B."/>
            <person name="Cannon C."/>
            <person name="Castanera R."/>
            <person name="Culley D."/>
            <person name="Daum C."/>
            <person name="Ezra D."/>
            <person name="Gonzalez J."/>
            <person name="Henrissat B."/>
            <person name="Kuo A."/>
            <person name="Liang C."/>
            <person name="Lipzen A."/>
            <person name="Lutzoni F."/>
            <person name="Magnuson J."/>
            <person name="Mondo S."/>
            <person name="Nolan M."/>
            <person name="Ohm R."/>
            <person name="Pangilinan J."/>
            <person name="Park H.-J."/>
            <person name="Ramirez L."/>
            <person name="Alfaro M."/>
            <person name="Sun H."/>
            <person name="Tritt A."/>
            <person name="Yoshinaga Y."/>
            <person name="Zwiers L.-H."/>
            <person name="Turgeon B."/>
            <person name="Goodwin S."/>
            <person name="Spatafora J."/>
            <person name="Crous P."/>
            <person name="Grigoriev I."/>
        </authorList>
    </citation>
    <scope>NUCLEOTIDE SEQUENCE</scope>
    <source>
        <strain evidence="6">CBS 627.86</strain>
    </source>
</reference>
<evidence type="ECO:0000313" key="6">
    <source>
        <dbReference type="EMBL" id="KAF2115792.1"/>
    </source>
</evidence>
<dbReference type="GO" id="GO:0016592">
    <property type="term" value="C:mediator complex"/>
    <property type="evidence" value="ECO:0007669"/>
    <property type="project" value="InterPro"/>
</dbReference>
<dbReference type="Pfam" id="PF11571">
    <property type="entry name" value="Med27"/>
    <property type="match status" value="1"/>
</dbReference>